<protein>
    <recommendedName>
        <fullName evidence="3">MORF/ORRM1/DAG-like MORF domain-containing protein</fullName>
    </recommendedName>
</protein>
<feature type="domain" description="MORF/ORRM1/DAG-like MORF" evidence="3">
    <location>
        <begin position="103"/>
        <end position="194"/>
    </location>
</feature>
<dbReference type="GO" id="GO:0080156">
    <property type="term" value="P:mitochondrial mRNA modification"/>
    <property type="evidence" value="ECO:0007669"/>
    <property type="project" value="TreeGrafter"/>
</dbReference>
<dbReference type="InterPro" id="IPR054059">
    <property type="entry name" value="MORF/ORRM1/DAG-like_MORF"/>
</dbReference>
<reference evidence="4 5" key="1">
    <citation type="submission" date="2023-12" db="EMBL/GenBank/DDBJ databases">
        <title>A high-quality genome assembly for Dillenia turbinata (Dilleniales).</title>
        <authorList>
            <person name="Chanderbali A."/>
        </authorList>
    </citation>
    <scope>NUCLEOTIDE SEQUENCE [LARGE SCALE GENOMIC DNA]</scope>
    <source>
        <strain evidence="4">LSX21</strain>
        <tissue evidence="4">Leaf</tissue>
    </source>
</reference>
<feature type="compositionally biased region" description="Polar residues" evidence="2">
    <location>
        <begin position="234"/>
        <end position="298"/>
    </location>
</feature>
<dbReference type="Pfam" id="PF21864">
    <property type="entry name" value="MORF_dom"/>
    <property type="match status" value="1"/>
</dbReference>
<dbReference type="PANTHER" id="PTHR31346:SF5">
    <property type="entry name" value="MULTIPLE ORGANELLAR RNA EDITING FACTOR 1, MITOCHONDRIAL"/>
    <property type="match status" value="1"/>
</dbReference>
<dbReference type="Proteomes" id="UP001370490">
    <property type="component" value="Unassembled WGS sequence"/>
</dbReference>
<evidence type="ECO:0000256" key="1">
    <source>
        <dbReference type="ARBA" id="ARBA00022946"/>
    </source>
</evidence>
<feature type="compositionally biased region" description="Low complexity" evidence="2">
    <location>
        <begin position="299"/>
        <end position="312"/>
    </location>
</feature>
<keyword evidence="1" id="KW-0809">Transit peptide</keyword>
<dbReference type="GO" id="GO:0005739">
    <property type="term" value="C:mitochondrion"/>
    <property type="evidence" value="ECO:0007669"/>
    <property type="project" value="TreeGrafter"/>
</dbReference>
<dbReference type="GO" id="GO:0016554">
    <property type="term" value="P:cytidine to uridine editing"/>
    <property type="evidence" value="ECO:0007669"/>
    <property type="project" value="InterPro"/>
</dbReference>
<dbReference type="Gene3D" id="3.30.70.80">
    <property type="entry name" value="Peptidase S8 propeptide/proteinase inhibitor I9"/>
    <property type="match status" value="1"/>
</dbReference>
<feature type="region of interest" description="Disordered" evidence="2">
    <location>
        <begin position="194"/>
        <end position="395"/>
    </location>
</feature>
<feature type="compositionally biased region" description="Basic and acidic residues" evidence="2">
    <location>
        <begin position="325"/>
        <end position="340"/>
    </location>
</feature>
<sequence length="395" mass="44623">MAHLGFRVRRIISPTSSLIRHHLRTSSSSSIFSSSSSSPLDINTFPLQNPYSYETSFTHSPFQSVRCFRCSPVSMFSSRSYKNQINDDEKISPDTILFEGCDYNHWLITMDFPDPKPSPEEMVETYVQTLAKVVGSVEEAKKRMYACSTTTYTGFQAVMTEEMSEKFRGLPGVVFILPDSYIDPVNKEYGGDKYINGTIIPRPPPVQFGRSGGRYGDRNRNYDRPRYDRPRGEMQNQQGYPASQEGRNYQQNYQPQGPTQNYGQQGTAQDYPQQGAQQNYPSQGVQPNYSQQNIRPTPSYQGNYNQGGNYYSQERRDFPQGGPRDYGHAEQRDFRGDNRNFHPSPPGAAYQQGGGPGYGPNYPGEGQRYSPAEQGSGMQGQQRNYTPMGHTGTDQ</sequence>
<feature type="non-terminal residue" evidence="4">
    <location>
        <position position="395"/>
    </location>
</feature>
<dbReference type="PANTHER" id="PTHR31346">
    <property type="entry name" value="MULTIPLE ORGANELLAR RNA EDITING FACTOR 2, CHLOROPLASTIC-RELATED-RELATED"/>
    <property type="match status" value="1"/>
</dbReference>
<comment type="caution">
    <text evidence="4">The sequence shown here is derived from an EMBL/GenBank/DDBJ whole genome shotgun (WGS) entry which is preliminary data.</text>
</comment>
<evidence type="ECO:0000313" key="5">
    <source>
        <dbReference type="Proteomes" id="UP001370490"/>
    </source>
</evidence>
<organism evidence="4 5">
    <name type="scientific">Dillenia turbinata</name>
    <dbReference type="NCBI Taxonomy" id="194707"/>
    <lineage>
        <taxon>Eukaryota</taxon>
        <taxon>Viridiplantae</taxon>
        <taxon>Streptophyta</taxon>
        <taxon>Embryophyta</taxon>
        <taxon>Tracheophyta</taxon>
        <taxon>Spermatophyta</taxon>
        <taxon>Magnoliopsida</taxon>
        <taxon>eudicotyledons</taxon>
        <taxon>Gunneridae</taxon>
        <taxon>Pentapetalae</taxon>
        <taxon>Dilleniales</taxon>
        <taxon>Dilleniaceae</taxon>
        <taxon>Dillenia</taxon>
    </lineage>
</organism>
<evidence type="ECO:0000313" key="4">
    <source>
        <dbReference type="EMBL" id="KAK6945636.1"/>
    </source>
</evidence>
<gene>
    <name evidence="4" type="ORF">RJ641_013180</name>
</gene>
<feature type="compositionally biased region" description="Basic and acidic residues" evidence="2">
    <location>
        <begin position="215"/>
        <end position="232"/>
    </location>
</feature>
<dbReference type="InterPro" id="IPR039206">
    <property type="entry name" value="MORF/ORRM1/DAG-like"/>
</dbReference>
<keyword evidence="5" id="KW-1185">Reference proteome</keyword>
<accession>A0AAN8WBL5</accession>
<dbReference type="EMBL" id="JBAMMX010000002">
    <property type="protein sequence ID" value="KAK6945636.1"/>
    <property type="molecule type" value="Genomic_DNA"/>
</dbReference>
<evidence type="ECO:0000256" key="2">
    <source>
        <dbReference type="SAM" id="MobiDB-lite"/>
    </source>
</evidence>
<dbReference type="AlphaFoldDB" id="A0AAN8WBL5"/>
<evidence type="ECO:0000259" key="3">
    <source>
        <dbReference type="Pfam" id="PF21864"/>
    </source>
</evidence>
<dbReference type="InterPro" id="IPR037045">
    <property type="entry name" value="S8pro/Inhibitor_I9_sf"/>
</dbReference>
<proteinExistence type="predicted"/>
<name>A0AAN8WBL5_9MAGN</name>